<reference evidence="2" key="1">
    <citation type="submission" date="2023-08" db="EMBL/GenBank/DDBJ databases">
        <authorList>
            <person name="Audoor S."/>
            <person name="Bilcke G."/>
        </authorList>
    </citation>
    <scope>NUCLEOTIDE SEQUENCE</scope>
</reference>
<evidence type="ECO:0008006" key="4">
    <source>
        <dbReference type="Google" id="ProtNLM"/>
    </source>
</evidence>
<keyword evidence="1" id="KW-0732">Signal</keyword>
<name>A0AAD2G3S4_9STRA</name>
<gene>
    <name evidence="2" type="ORF">CYCCA115_LOCUS18551</name>
</gene>
<feature type="chain" id="PRO_5042114674" description="Subtilisin" evidence="1">
    <location>
        <begin position="17"/>
        <end position="143"/>
    </location>
</feature>
<comment type="caution">
    <text evidence="2">The sequence shown here is derived from an EMBL/GenBank/DDBJ whole genome shotgun (WGS) entry which is preliminary data.</text>
</comment>
<keyword evidence="3" id="KW-1185">Reference proteome</keyword>
<evidence type="ECO:0000313" key="3">
    <source>
        <dbReference type="Proteomes" id="UP001295423"/>
    </source>
</evidence>
<sequence>MMKAILLFAMISTVMGLRRAPQMPKQAHVNTMAWAGVDDIDADMEYELLDTKYKEGVIPVKRVLVKPAKKQEEHLEWAGVDDVDADMEYELLDTKYREGVAPVKRVVKPNKKLEEKHLKCVPAKGVLFGISHVDELDQICFLE</sequence>
<evidence type="ECO:0000256" key="1">
    <source>
        <dbReference type="SAM" id="SignalP"/>
    </source>
</evidence>
<dbReference type="EMBL" id="CAKOGP040002047">
    <property type="protein sequence ID" value="CAJ1960135.1"/>
    <property type="molecule type" value="Genomic_DNA"/>
</dbReference>
<proteinExistence type="predicted"/>
<organism evidence="2 3">
    <name type="scientific">Cylindrotheca closterium</name>
    <dbReference type="NCBI Taxonomy" id="2856"/>
    <lineage>
        <taxon>Eukaryota</taxon>
        <taxon>Sar</taxon>
        <taxon>Stramenopiles</taxon>
        <taxon>Ochrophyta</taxon>
        <taxon>Bacillariophyta</taxon>
        <taxon>Bacillariophyceae</taxon>
        <taxon>Bacillariophycidae</taxon>
        <taxon>Bacillariales</taxon>
        <taxon>Bacillariaceae</taxon>
        <taxon>Cylindrotheca</taxon>
    </lineage>
</organism>
<accession>A0AAD2G3S4</accession>
<feature type="signal peptide" evidence="1">
    <location>
        <begin position="1"/>
        <end position="16"/>
    </location>
</feature>
<dbReference type="Proteomes" id="UP001295423">
    <property type="component" value="Unassembled WGS sequence"/>
</dbReference>
<protein>
    <recommendedName>
        <fullName evidence="4">Subtilisin</fullName>
    </recommendedName>
</protein>
<dbReference type="AlphaFoldDB" id="A0AAD2G3S4"/>
<evidence type="ECO:0000313" key="2">
    <source>
        <dbReference type="EMBL" id="CAJ1960135.1"/>
    </source>
</evidence>